<dbReference type="AlphaFoldDB" id="A0A3P8AU79"/>
<name>A0A3P8AU79_9TREM</name>
<protein>
    <submittedName>
        <fullName evidence="1">Uncharacterized protein</fullName>
    </submittedName>
</protein>
<proteinExistence type="predicted"/>
<reference evidence="1 2" key="1">
    <citation type="submission" date="2018-11" db="EMBL/GenBank/DDBJ databases">
        <authorList>
            <consortium name="Pathogen Informatics"/>
        </authorList>
    </citation>
    <scope>NUCLEOTIDE SEQUENCE [LARGE SCALE GENOMIC DNA]</scope>
    <source>
        <strain>Denwood</strain>
        <strain evidence="2">Zambia</strain>
    </source>
</reference>
<accession>A0A3P8AU79</accession>
<dbReference type="EMBL" id="UZAL01007919">
    <property type="protein sequence ID" value="VDO99094.1"/>
    <property type="molecule type" value="Genomic_DNA"/>
</dbReference>
<evidence type="ECO:0000313" key="2">
    <source>
        <dbReference type="Proteomes" id="UP000269396"/>
    </source>
</evidence>
<dbReference type="Proteomes" id="UP000269396">
    <property type="component" value="Unassembled WGS sequence"/>
</dbReference>
<evidence type="ECO:0000313" key="1">
    <source>
        <dbReference type="EMBL" id="VDO99094.1"/>
    </source>
</evidence>
<keyword evidence="2" id="KW-1185">Reference proteome</keyword>
<organism evidence="1 2">
    <name type="scientific">Schistosoma mattheei</name>
    <dbReference type="NCBI Taxonomy" id="31246"/>
    <lineage>
        <taxon>Eukaryota</taxon>
        <taxon>Metazoa</taxon>
        <taxon>Spiralia</taxon>
        <taxon>Lophotrochozoa</taxon>
        <taxon>Platyhelminthes</taxon>
        <taxon>Trematoda</taxon>
        <taxon>Digenea</taxon>
        <taxon>Strigeidida</taxon>
        <taxon>Schistosomatoidea</taxon>
        <taxon>Schistosomatidae</taxon>
        <taxon>Schistosoma</taxon>
    </lineage>
</organism>
<gene>
    <name evidence="1" type="ORF">SMTD_LOCUS3785</name>
</gene>
<sequence length="57" mass="6528">MKELPSYHRRRLIFSSSSSSSSSSGIIQQFDLTATDKSDLYYDMTIDQRLFTCVNSL</sequence>